<proteinExistence type="inferred from homology"/>
<evidence type="ECO:0000313" key="4">
    <source>
        <dbReference type="EMBL" id="EGC19765.1"/>
    </source>
</evidence>
<dbReference type="GO" id="GO:0001522">
    <property type="term" value="P:pseudouridine synthesis"/>
    <property type="evidence" value="ECO:0007669"/>
    <property type="project" value="InterPro"/>
</dbReference>
<dbReference type="PANTHER" id="PTHR21600:SF83">
    <property type="entry name" value="PSEUDOURIDYLATE SYNTHASE RPUSD4, MITOCHONDRIAL"/>
    <property type="match status" value="1"/>
</dbReference>
<dbReference type="InterPro" id="IPR006224">
    <property type="entry name" value="PsdUridine_synth_RluA-like_CS"/>
</dbReference>
<feature type="domain" description="Pseudouridine synthase RsuA/RluA-like" evidence="3">
    <location>
        <begin position="34"/>
        <end position="189"/>
    </location>
</feature>
<evidence type="ECO:0000313" key="5">
    <source>
        <dbReference type="Proteomes" id="UP000005697"/>
    </source>
</evidence>
<sequence length="249" mass="28539">MGIRFRQLSFLDGGAGGDSLFPYYTMQVLYEDNHIIIVYKEPGEIVQADKSGDEPLSEIVRRWIKEKYQKPGNVFLGVVHRLDRPVSGLVVFAKTSKALTRLNNMFRNGEIHKTYWAIVTRPPLDPEATLTDWLVRNERQNKSYAYNHQIPTAKKSVLHYKTINRSDRYTLLEINLMTGRHHQIRCQLSNIDSPIKGDLKYGAPRSNPDGSISLLSHRVEFVHPVSKENICVESPLPDDALWQAIGHFQ</sequence>
<dbReference type="GO" id="GO:0003723">
    <property type="term" value="F:RNA binding"/>
    <property type="evidence" value="ECO:0007669"/>
    <property type="project" value="InterPro"/>
</dbReference>
<dbReference type="GO" id="GO:0006396">
    <property type="term" value="P:RNA processing"/>
    <property type="evidence" value="ECO:0007669"/>
    <property type="project" value="UniProtKB-ARBA"/>
</dbReference>
<dbReference type="InterPro" id="IPR020103">
    <property type="entry name" value="PsdUridine_synth_cat_dom_sf"/>
</dbReference>
<name>F0F7S2_9BACT</name>
<keyword evidence="2 4" id="KW-0413">Isomerase</keyword>
<keyword evidence="5" id="KW-1185">Reference proteome</keyword>
<gene>
    <name evidence="4" type="primary">rluC</name>
    <name evidence="4" type="ORF">HMPREF9141_1639</name>
</gene>
<dbReference type="EC" id="5.4.99.-" evidence="4"/>
<dbReference type="Pfam" id="PF00849">
    <property type="entry name" value="PseudoU_synth_2"/>
    <property type="match status" value="1"/>
</dbReference>
<evidence type="ECO:0000256" key="2">
    <source>
        <dbReference type="ARBA" id="ARBA00023235"/>
    </source>
</evidence>
<dbReference type="STRING" id="888743.HMPREF9141_1639"/>
<dbReference type="CDD" id="cd02869">
    <property type="entry name" value="PseudoU_synth_RluA_like"/>
    <property type="match status" value="1"/>
</dbReference>
<dbReference type="HOGENOM" id="CLU_016902_11_2_10"/>
<dbReference type="InterPro" id="IPR050188">
    <property type="entry name" value="RluA_PseudoU_synthase"/>
</dbReference>
<dbReference type="AlphaFoldDB" id="F0F7S2"/>
<dbReference type="GO" id="GO:0140098">
    <property type="term" value="F:catalytic activity, acting on RNA"/>
    <property type="evidence" value="ECO:0007669"/>
    <property type="project" value="UniProtKB-ARBA"/>
</dbReference>
<comment type="similarity">
    <text evidence="1">Belongs to the pseudouridine synthase RluA family.</text>
</comment>
<reference evidence="4 5" key="1">
    <citation type="submission" date="2011-01" db="EMBL/GenBank/DDBJ databases">
        <authorList>
            <person name="Muzny D."/>
            <person name="Qin X."/>
            <person name="Deng J."/>
            <person name="Jiang H."/>
            <person name="Liu Y."/>
            <person name="Qu J."/>
            <person name="Song X.-Z."/>
            <person name="Zhang L."/>
            <person name="Thornton R."/>
            <person name="Coyle M."/>
            <person name="Francisco L."/>
            <person name="Jackson L."/>
            <person name="Javaid M."/>
            <person name="Korchina V."/>
            <person name="Kovar C."/>
            <person name="Mata R."/>
            <person name="Mathew T."/>
            <person name="Ngo R."/>
            <person name="Nguyen L."/>
            <person name="Nguyen N."/>
            <person name="Okwuonu G."/>
            <person name="Ongeri F."/>
            <person name="Pham C."/>
            <person name="Simmons D."/>
            <person name="Wilczek-Boney K."/>
            <person name="Hale W."/>
            <person name="Jakkamsetti A."/>
            <person name="Pham P."/>
            <person name="Ruth R."/>
            <person name="San Lucas F."/>
            <person name="Warren J."/>
            <person name="Zhang J."/>
            <person name="Zhao Z."/>
            <person name="Zhou C."/>
            <person name="Zhu D."/>
            <person name="Lee S."/>
            <person name="Bess C."/>
            <person name="Blankenburg K."/>
            <person name="Forbes L."/>
            <person name="Fu Q."/>
            <person name="Gubbala S."/>
            <person name="Hirani K."/>
            <person name="Jayaseelan J.C."/>
            <person name="Lara F."/>
            <person name="Munidasa M."/>
            <person name="Palculict T."/>
            <person name="Patil S."/>
            <person name="Pu L.-L."/>
            <person name="Saada N."/>
            <person name="Tang L."/>
            <person name="Weissenberger G."/>
            <person name="Zhu Y."/>
            <person name="Hemphill L."/>
            <person name="Shang Y."/>
            <person name="Youmans B."/>
            <person name="Ayvaz T."/>
            <person name="Ross M."/>
            <person name="Santibanez J."/>
            <person name="Aqrawi P."/>
            <person name="Gross S."/>
            <person name="Joshi V."/>
            <person name="Fowler G."/>
            <person name="Nazareth L."/>
            <person name="Reid J."/>
            <person name="Worley K."/>
            <person name="Petrosino J."/>
            <person name="Highlander S."/>
            <person name="Gibbs R."/>
        </authorList>
    </citation>
    <scope>NUCLEOTIDE SEQUENCE [LARGE SCALE GENOMIC DNA]</scope>
    <source>
        <strain evidence="4 5">DSM 16608</strain>
    </source>
</reference>
<dbReference type="SUPFAM" id="SSF55120">
    <property type="entry name" value="Pseudouridine synthase"/>
    <property type="match status" value="1"/>
</dbReference>
<organism evidence="4 5">
    <name type="scientific">Prevotella multiformis DSM 16608</name>
    <dbReference type="NCBI Taxonomy" id="888743"/>
    <lineage>
        <taxon>Bacteria</taxon>
        <taxon>Pseudomonadati</taxon>
        <taxon>Bacteroidota</taxon>
        <taxon>Bacteroidia</taxon>
        <taxon>Bacteroidales</taxon>
        <taxon>Prevotellaceae</taxon>
        <taxon>Prevotella</taxon>
    </lineage>
</organism>
<comment type="caution">
    <text evidence="4">The sequence shown here is derived from an EMBL/GenBank/DDBJ whole genome shotgun (WGS) entry which is preliminary data.</text>
</comment>
<dbReference type="PROSITE" id="PS01129">
    <property type="entry name" value="PSI_RLU"/>
    <property type="match status" value="1"/>
</dbReference>
<dbReference type="eggNOG" id="COG0564">
    <property type="taxonomic scope" value="Bacteria"/>
</dbReference>
<dbReference type="PANTHER" id="PTHR21600">
    <property type="entry name" value="MITOCHONDRIAL RNA PSEUDOURIDINE SYNTHASE"/>
    <property type="match status" value="1"/>
</dbReference>
<dbReference type="Proteomes" id="UP000005697">
    <property type="component" value="Unassembled WGS sequence"/>
</dbReference>
<dbReference type="EMBL" id="AEWX01000024">
    <property type="protein sequence ID" value="EGC19765.1"/>
    <property type="molecule type" value="Genomic_DNA"/>
</dbReference>
<dbReference type="GO" id="GO:0009982">
    <property type="term" value="F:pseudouridine synthase activity"/>
    <property type="evidence" value="ECO:0007669"/>
    <property type="project" value="InterPro"/>
</dbReference>
<dbReference type="Gene3D" id="3.30.2350.10">
    <property type="entry name" value="Pseudouridine synthase"/>
    <property type="match status" value="1"/>
</dbReference>
<protein>
    <submittedName>
        <fullName evidence="4">Pseudouridine synthase, RluA family</fullName>
        <ecNumber evidence="4">5.4.99.-</ecNumber>
    </submittedName>
</protein>
<accession>F0F7S2</accession>
<evidence type="ECO:0000256" key="1">
    <source>
        <dbReference type="ARBA" id="ARBA00010876"/>
    </source>
</evidence>
<dbReference type="InterPro" id="IPR006145">
    <property type="entry name" value="PsdUridine_synth_RsuA/RluA"/>
</dbReference>
<evidence type="ECO:0000259" key="3">
    <source>
        <dbReference type="Pfam" id="PF00849"/>
    </source>
</evidence>